<dbReference type="Gene3D" id="3.30.1310.10">
    <property type="entry name" value="Nucleoid-associated protein YbaB-like domain"/>
    <property type="match status" value="1"/>
</dbReference>
<evidence type="ECO:0000313" key="2">
    <source>
        <dbReference type="EMBL" id="MEU3785436.1"/>
    </source>
</evidence>
<organism evidence="2 3">
    <name type="scientific">Streptomyces sp. 900129855</name>
    <dbReference type="NCBI Taxonomy" id="3155129"/>
    <lineage>
        <taxon>Bacteria</taxon>
        <taxon>Bacillati</taxon>
        <taxon>Actinomycetota</taxon>
        <taxon>Actinomycetes</taxon>
        <taxon>Kitasatosporales</taxon>
        <taxon>Streptomycetaceae</taxon>
        <taxon>Streptomyces</taxon>
    </lineage>
</organism>
<dbReference type="EMBL" id="JBEZVE010000020">
    <property type="protein sequence ID" value="MEU3785436.1"/>
    <property type="molecule type" value="Genomic_DNA"/>
</dbReference>
<keyword evidence="3" id="KW-1185">Reference proteome</keyword>
<comment type="caution">
    <text evidence="2">The sequence shown here is derived from an EMBL/GenBank/DDBJ whole genome shotgun (WGS) entry which is preliminary data.</text>
</comment>
<sequence length="154" mass="16382">MSSSPYDQHIEELLGSYRRERSEVGELQRRMREVKASATAPRQALKVTVNSQGEVAEIEFPTGAYKRMAPVELSQMLVTTIQKARTSAMAAVAEVLSGHLPSGMSAADLLRGKADLGGLLPETPPMAGAVEEYIANGRPGRGAGGPRIARPPVA</sequence>
<dbReference type="InterPro" id="IPR036894">
    <property type="entry name" value="YbaB-like_sf"/>
</dbReference>
<dbReference type="Proteomes" id="UP001550739">
    <property type="component" value="Unassembled WGS sequence"/>
</dbReference>
<keyword evidence="1" id="KW-0175">Coiled coil</keyword>
<dbReference type="Pfam" id="PF02575">
    <property type="entry name" value="YbaB_DNA_bd"/>
    <property type="match status" value="1"/>
</dbReference>
<protein>
    <submittedName>
        <fullName evidence="2">YbaB/EbfC family nucleoid-associated protein</fullName>
    </submittedName>
</protein>
<feature type="coiled-coil region" evidence="1">
    <location>
        <begin position="10"/>
        <end position="37"/>
    </location>
</feature>
<proteinExistence type="predicted"/>
<accession>A0ABV2ZS84</accession>
<reference evidence="2 3" key="1">
    <citation type="submission" date="2024-06" db="EMBL/GenBank/DDBJ databases">
        <title>The Natural Products Discovery Center: Release of the First 8490 Sequenced Strains for Exploring Actinobacteria Biosynthetic Diversity.</title>
        <authorList>
            <person name="Kalkreuter E."/>
            <person name="Kautsar S.A."/>
            <person name="Yang D."/>
            <person name="Bader C.D."/>
            <person name="Teijaro C.N."/>
            <person name="Fluegel L."/>
            <person name="Davis C.M."/>
            <person name="Simpson J.R."/>
            <person name="Lauterbach L."/>
            <person name="Steele A.D."/>
            <person name="Gui C."/>
            <person name="Meng S."/>
            <person name="Li G."/>
            <person name="Viehrig K."/>
            <person name="Ye F."/>
            <person name="Su P."/>
            <person name="Kiefer A.F."/>
            <person name="Nichols A."/>
            <person name="Cepeda A.J."/>
            <person name="Yan W."/>
            <person name="Fan B."/>
            <person name="Jiang Y."/>
            <person name="Adhikari A."/>
            <person name="Zheng C.-J."/>
            <person name="Schuster L."/>
            <person name="Cowan T.M."/>
            <person name="Smanski M.J."/>
            <person name="Chevrette M.G."/>
            <person name="De Carvalho L.P.S."/>
            <person name="Shen B."/>
        </authorList>
    </citation>
    <scope>NUCLEOTIDE SEQUENCE [LARGE SCALE GENOMIC DNA]</scope>
    <source>
        <strain evidence="2 3">NPDC033843</strain>
    </source>
</reference>
<dbReference type="InterPro" id="IPR004401">
    <property type="entry name" value="YbaB/EbfC"/>
</dbReference>
<evidence type="ECO:0000313" key="3">
    <source>
        <dbReference type="Proteomes" id="UP001550739"/>
    </source>
</evidence>
<dbReference type="RefSeq" id="WP_361707035.1">
    <property type="nucleotide sequence ID" value="NZ_JBEZVE010000020.1"/>
</dbReference>
<name>A0ABV2ZS84_9ACTN</name>
<evidence type="ECO:0000256" key="1">
    <source>
        <dbReference type="SAM" id="Coils"/>
    </source>
</evidence>
<gene>
    <name evidence="2" type="ORF">AB0E89_33695</name>
</gene>